<organism evidence="9 10">
    <name type="scientific">Sinanodonta woodiana</name>
    <name type="common">Chinese pond mussel</name>
    <name type="synonym">Anodonta woodiana</name>
    <dbReference type="NCBI Taxonomy" id="1069815"/>
    <lineage>
        <taxon>Eukaryota</taxon>
        <taxon>Metazoa</taxon>
        <taxon>Spiralia</taxon>
        <taxon>Lophotrochozoa</taxon>
        <taxon>Mollusca</taxon>
        <taxon>Bivalvia</taxon>
        <taxon>Autobranchia</taxon>
        <taxon>Heteroconchia</taxon>
        <taxon>Palaeoheterodonta</taxon>
        <taxon>Unionida</taxon>
        <taxon>Unionoidea</taxon>
        <taxon>Unionidae</taxon>
        <taxon>Unioninae</taxon>
        <taxon>Sinanodonta</taxon>
    </lineage>
</organism>
<evidence type="ECO:0000256" key="3">
    <source>
        <dbReference type="ARBA" id="ARBA00022687"/>
    </source>
</evidence>
<name>A0ABD3XFR5_SINWO</name>
<dbReference type="PANTHER" id="PTHR17600">
    <property type="entry name" value="MESODERM DEVELOPMENT CANDIDATE 2"/>
    <property type="match status" value="1"/>
</dbReference>
<evidence type="ECO:0000256" key="8">
    <source>
        <dbReference type="SAM" id="SignalP"/>
    </source>
</evidence>
<evidence type="ECO:0000256" key="4">
    <source>
        <dbReference type="ARBA" id="ARBA00022729"/>
    </source>
</evidence>
<evidence type="ECO:0000256" key="6">
    <source>
        <dbReference type="ARBA" id="ARBA00023186"/>
    </source>
</evidence>
<accession>A0ABD3XFR5</accession>
<evidence type="ECO:0000256" key="5">
    <source>
        <dbReference type="ARBA" id="ARBA00022824"/>
    </source>
</evidence>
<feature type="compositionally biased region" description="Basic and acidic residues" evidence="7">
    <location>
        <begin position="188"/>
        <end position="240"/>
    </location>
</feature>
<evidence type="ECO:0000256" key="2">
    <source>
        <dbReference type="ARBA" id="ARBA00011068"/>
    </source>
</evidence>
<dbReference type="AlphaFoldDB" id="A0ABD3XFR5"/>
<feature type="signal peptide" evidence="8">
    <location>
        <begin position="1"/>
        <end position="24"/>
    </location>
</feature>
<keyword evidence="6" id="KW-0143">Chaperone</keyword>
<dbReference type="Proteomes" id="UP001634394">
    <property type="component" value="Unassembled WGS sequence"/>
</dbReference>
<dbReference type="InterPro" id="IPR019330">
    <property type="entry name" value="MESD"/>
</dbReference>
<evidence type="ECO:0000313" key="9">
    <source>
        <dbReference type="EMBL" id="KAL3884426.1"/>
    </source>
</evidence>
<protein>
    <recommendedName>
        <fullName evidence="11">LDLR chaperone MESD</fullName>
    </recommendedName>
</protein>
<comment type="caution">
    <text evidence="9">The sequence shown here is derived from an EMBL/GenBank/DDBJ whole genome shotgun (WGS) entry which is preliminary data.</text>
</comment>
<feature type="chain" id="PRO_5044771063" description="LDLR chaperone MESD" evidence="8">
    <location>
        <begin position="25"/>
        <end position="240"/>
    </location>
</feature>
<dbReference type="Gene3D" id="3.30.70.260">
    <property type="match status" value="1"/>
</dbReference>
<evidence type="ECO:0000256" key="1">
    <source>
        <dbReference type="ARBA" id="ARBA00004240"/>
    </source>
</evidence>
<comment type="similarity">
    <text evidence="2">Belongs to the MESD family.</text>
</comment>
<feature type="region of interest" description="Disordered" evidence="7">
    <location>
        <begin position="182"/>
        <end position="240"/>
    </location>
</feature>
<dbReference type="GO" id="GO:0016055">
    <property type="term" value="P:Wnt signaling pathway"/>
    <property type="evidence" value="ECO:0007669"/>
    <property type="project" value="UniProtKB-KW"/>
</dbReference>
<keyword evidence="5" id="KW-0256">Endoplasmic reticulum</keyword>
<evidence type="ECO:0000313" key="10">
    <source>
        <dbReference type="Proteomes" id="UP001634394"/>
    </source>
</evidence>
<reference evidence="9 10" key="1">
    <citation type="submission" date="2024-11" db="EMBL/GenBank/DDBJ databases">
        <title>Chromosome-level genome assembly of the freshwater bivalve Anodonta woodiana.</title>
        <authorList>
            <person name="Chen X."/>
        </authorList>
    </citation>
    <scope>NUCLEOTIDE SEQUENCE [LARGE SCALE GENOMIC DNA]</scope>
    <source>
        <strain evidence="9">MN2024</strain>
        <tissue evidence="9">Gills</tissue>
    </source>
</reference>
<dbReference type="PANTHER" id="PTHR17600:SF2">
    <property type="entry name" value="LRP CHAPERONE MESD"/>
    <property type="match status" value="1"/>
</dbReference>
<dbReference type="FunFam" id="3.30.70.260:FF:000031">
    <property type="entry name" value="LDLR chaperone MESD"/>
    <property type="match status" value="1"/>
</dbReference>
<comment type="subcellular location">
    <subcellularLocation>
        <location evidence="1">Endoplasmic reticulum</location>
    </subcellularLocation>
</comment>
<gene>
    <name evidence="9" type="ORF">ACJMK2_024565</name>
</gene>
<dbReference type="EMBL" id="JBJQND010000002">
    <property type="protein sequence ID" value="KAL3884426.1"/>
    <property type="molecule type" value="Genomic_DNA"/>
</dbReference>
<dbReference type="GO" id="GO:0005783">
    <property type="term" value="C:endoplasmic reticulum"/>
    <property type="evidence" value="ECO:0007669"/>
    <property type="project" value="UniProtKB-SubCell"/>
</dbReference>
<feature type="region of interest" description="Disordered" evidence="7">
    <location>
        <begin position="26"/>
        <end position="47"/>
    </location>
</feature>
<evidence type="ECO:0000256" key="7">
    <source>
        <dbReference type="SAM" id="MobiDB-lite"/>
    </source>
</evidence>
<sequence>MASQRNRTAMLIVFACFIVYPALSAKEKKKDGDSPADKWKKKDVRDYTEADAERLFEQWEDTDDEKLEEDELPEWKREPPKIDLSQLDPSNPEAMIKMSKKGRTLMMFASVSGKPTQTETEKITQLWQSSLFNANIETERYVVSEDRVIFMVKDGSFAWDVKDYLVKQERCLEVTIEGKNYPGLGDKTQAKDTDTQEKKQSKPISKKDNEVKKDKKSNDNKKKDKKLEDNKTTAKSKDEL</sequence>
<evidence type="ECO:0008006" key="11">
    <source>
        <dbReference type="Google" id="ProtNLM"/>
    </source>
</evidence>
<dbReference type="GO" id="GO:0006457">
    <property type="term" value="P:protein folding"/>
    <property type="evidence" value="ECO:0007669"/>
    <property type="project" value="UniProtKB-ARBA"/>
</dbReference>
<proteinExistence type="inferred from homology"/>
<keyword evidence="4 8" id="KW-0732">Signal</keyword>
<keyword evidence="3" id="KW-0879">Wnt signaling pathway</keyword>
<dbReference type="Pfam" id="PF10185">
    <property type="entry name" value="Mesd"/>
    <property type="match status" value="1"/>
</dbReference>
<keyword evidence="10" id="KW-1185">Reference proteome</keyword>
<dbReference type="Gene3D" id="6.10.250.640">
    <property type="match status" value="1"/>
</dbReference>